<keyword evidence="1" id="KW-1133">Transmembrane helix</keyword>
<sequence length="219" mass="24760">MNTFKDRRVSSVFREALGQVWDLHVKAIPTAMIWAISLMFIFQSPSLLIKLICSIICSVISLINAAMVNFSTPRVTLRKLVKTSEFQRILLLNILLGILFVIALNNAINMIPTPMLLSLIIMSIVPSLLMLWMGMMIVFNPIFIMNTATESSKTASEMFFYYLKSEKRVIALTFFIILALAPLIFLFICIALTLSQALTVRNFQELNSTFTSKIDIHNG</sequence>
<gene>
    <name evidence="2" type="ORF">UFOPK2662_00869</name>
</gene>
<name>A0A6J6RKG5_9ZZZZ</name>
<accession>A0A6J6RKG5</accession>
<organism evidence="2">
    <name type="scientific">freshwater metagenome</name>
    <dbReference type="NCBI Taxonomy" id="449393"/>
    <lineage>
        <taxon>unclassified sequences</taxon>
        <taxon>metagenomes</taxon>
        <taxon>ecological metagenomes</taxon>
    </lineage>
</organism>
<feature type="transmembrane region" description="Helical" evidence="1">
    <location>
        <begin position="169"/>
        <end position="194"/>
    </location>
</feature>
<feature type="transmembrane region" description="Helical" evidence="1">
    <location>
        <begin position="89"/>
        <end position="108"/>
    </location>
</feature>
<reference evidence="2" key="1">
    <citation type="submission" date="2020-05" db="EMBL/GenBank/DDBJ databases">
        <authorList>
            <person name="Chiriac C."/>
            <person name="Salcher M."/>
            <person name="Ghai R."/>
            <person name="Kavagutti S V."/>
        </authorList>
    </citation>
    <scope>NUCLEOTIDE SEQUENCE</scope>
</reference>
<dbReference type="AlphaFoldDB" id="A0A6J6RKG5"/>
<evidence type="ECO:0000313" key="2">
    <source>
        <dbReference type="EMBL" id="CAB4723043.1"/>
    </source>
</evidence>
<keyword evidence="1" id="KW-0812">Transmembrane</keyword>
<proteinExistence type="predicted"/>
<feature type="transmembrane region" description="Helical" evidence="1">
    <location>
        <begin position="21"/>
        <end position="42"/>
    </location>
</feature>
<dbReference type="EMBL" id="CAEZYI010000048">
    <property type="protein sequence ID" value="CAB4723043.1"/>
    <property type="molecule type" value="Genomic_DNA"/>
</dbReference>
<keyword evidence="1" id="KW-0472">Membrane</keyword>
<feature type="transmembrane region" description="Helical" evidence="1">
    <location>
        <begin position="120"/>
        <end position="148"/>
    </location>
</feature>
<feature type="transmembrane region" description="Helical" evidence="1">
    <location>
        <begin position="48"/>
        <end position="68"/>
    </location>
</feature>
<evidence type="ECO:0000256" key="1">
    <source>
        <dbReference type="SAM" id="Phobius"/>
    </source>
</evidence>
<protein>
    <submittedName>
        <fullName evidence="2">Unannotated protein</fullName>
    </submittedName>
</protein>